<comment type="caution">
    <text evidence="8">The sequence shown here is derived from an EMBL/GenBank/DDBJ whole genome shotgun (WGS) entry which is preliminary data.</text>
</comment>
<dbReference type="GO" id="GO:0004069">
    <property type="term" value="F:L-aspartate:2-oxoglutarate aminotransferase activity"/>
    <property type="evidence" value="ECO:0007669"/>
    <property type="project" value="TreeGrafter"/>
</dbReference>
<dbReference type="Pfam" id="PF00155">
    <property type="entry name" value="Aminotran_1_2"/>
    <property type="match status" value="1"/>
</dbReference>
<dbReference type="RefSeq" id="WP_184264506.1">
    <property type="nucleotide sequence ID" value="NZ_JACIIX010000012.1"/>
</dbReference>
<evidence type="ECO:0000256" key="2">
    <source>
        <dbReference type="ARBA" id="ARBA00007441"/>
    </source>
</evidence>
<keyword evidence="5 8" id="KW-0808">Transferase</keyword>
<dbReference type="InterPro" id="IPR015424">
    <property type="entry name" value="PyrdxlP-dep_Trfase"/>
</dbReference>
<accession>A0A7X0DPT1</accession>
<comment type="subunit">
    <text evidence="3">Homodimer.</text>
</comment>
<sequence length="390" mass="40944">MFDSLSPQPQDPLLALIGLYNSDTRTDKVDLGVGVFRDETGHTPVMRAVKAAERVLLDTQDSKSYVAPEGDRVFIDLLWTVVGGTDCGKAVAGVQAPGGSGALRLAADLLAKAGKTRVWVGVPTWANHLGIFGSAGLSVQTYPYFDVPSQAVQFDRMTAALESAEAGDAVLLHASCHNPTGAQLTAAQWAVVAEIVARKGLIPLIDSAYQGFGAGLEEDAAGLRTVIAAAAESLVAVSCSKFFGLYRERTGAVYAVGGSQSAVETARSNLVTIARTSYSMPPDHGSAVVRTILATPELKADWIAELNDMRGRLISLRQGLATAIGNHWAGSTAVAGQQGMFSLLPMKEADILALRKDHGIYMPTSGRINIAGLKQADVARVAATFVPLLG</sequence>
<dbReference type="GO" id="GO:0033585">
    <property type="term" value="P:L-phenylalanine biosynthetic process from chorismate via phenylpyruvate"/>
    <property type="evidence" value="ECO:0007669"/>
    <property type="project" value="TreeGrafter"/>
</dbReference>
<evidence type="ECO:0000256" key="5">
    <source>
        <dbReference type="ARBA" id="ARBA00022679"/>
    </source>
</evidence>
<comment type="cofactor">
    <cofactor evidence="1">
        <name>pyridoxal 5'-phosphate</name>
        <dbReference type="ChEBI" id="CHEBI:597326"/>
    </cofactor>
</comment>
<evidence type="ECO:0000256" key="3">
    <source>
        <dbReference type="ARBA" id="ARBA00011738"/>
    </source>
</evidence>
<gene>
    <name evidence="8" type="ORF">FHS48_003033</name>
</gene>
<dbReference type="Proteomes" id="UP000544872">
    <property type="component" value="Unassembled WGS sequence"/>
</dbReference>
<dbReference type="SUPFAM" id="SSF53383">
    <property type="entry name" value="PLP-dependent transferases"/>
    <property type="match status" value="1"/>
</dbReference>
<dbReference type="Gene3D" id="3.40.640.10">
    <property type="entry name" value="Type I PLP-dependent aspartate aminotransferase-like (Major domain)"/>
    <property type="match status" value="1"/>
</dbReference>
<dbReference type="GO" id="GO:0042802">
    <property type="term" value="F:identical protein binding"/>
    <property type="evidence" value="ECO:0007669"/>
    <property type="project" value="TreeGrafter"/>
</dbReference>
<name>A0A7X0DPT1_NOVIT</name>
<dbReference type="PANTHER" id="PTHR11879">
    <property type="entry name" value="ASPARTATE AMINOTRANSFERASE"/>
    <property type="match status" value="1"/>
</dbReference>
<feature type="domain" description="Aminotransferase class I/classII large" evidence="7">
    <location>
        <begin position="26"/>
        <end position="383"/>
    </location>
</feature>
<dbReference type="InterPro" id="IPR004839">
    <property type="entry name" value="Aminotransferase_I/II_large"/>
</dbReference>
<proteinExistence type="inferred from homology"/>
<dbReference type="CDD" id="cd00609">
    <property type="entry name" value="AAT_like"/>
    <property type="match status" value="1"/>
</dbReference>
<reference evidence="8 9" key="1">
    <citation type="submission" date="2020-08" db="EMBL/GenBank/DDBJ databases">
        <title>Genomic Encyclopedia of Type Strains, Phase IV (KMG-IV): sequencing the most valuable type-strain genomes for metagenomic binning, comparative biology and taxonomic classification.</title>
        <authorList>
            <person name="Goeker M."/>
        </authorList>
    </citation>
    <scope>NUCLEOTIDE SEQUENCE [LARGE SCALE GENOMIC DNA]</scope>
    <source>
        <strain evidence="8 9">DSM 11590</strain>
    </source>
</reference>
<evidence type="ECO:0000259" key="7">
    <source>
        <dbReference type="Pfam" id="PF00155"/>
    </source>
</evidence>
<keyword evidence="4 8" id="KW-0032">Aminotransferase</keyword>
<evidence type="ECO:0000256" key="1">
    <source>
        <dbReference type="ARBA" id="ARBA00001933"/>
    </source>
</evidence>
<evidence type="ECO:0000313" key="8">
    <source>
        <dbReference type="EMBL" id="MBB6211592.1"/>
    </source>
</evidence>
<dbReference type="InterPro" id="IPR000796">
    <property type="entry name" value="Asp_trans"/>
</dbReference>
<dbReference type="GO" id="GO:0030170">
    <property type="term" value="F:pyridoxal phosphate binding"/>
    <property type="evidence" value="ECO:0007669"/>
    <property type="project" value="InterPro"/>
</dbReference>
<dbReference type="EMBL" id="JACIIX010000012">
    <property type="protein sequence ID" value="MBB6211592.1"/>
    <property type="molecule type" value="Genomic_DNA"/>
</dbReference>
<dbReference type="GO" id="GO:0005829">
    <property type="term" value="C:cytosol"/>
    <property type="evidence" value="ECO:0007669"/>
    <property type="project" value="TreeGrafter"/>
</dbReference>
<dbReference type="AlphaFoldDB" id="A0A7X0DPT1"/>
<dbReference type="PRINTS" id="PR00799">
    <property type="entry name" value="TRANSAMINASE"/>
</dbReference>
<keyword evidence="9" id="KW-1185">Reference proteome</keyword>
<dbReference type="InterPro" id="IPR015421">
    <property type="entry name" value="PyrdxlP-dep_Trfase_major"/>
</dbReference>
<dbReference type="NCBIfam" id="NF006719">
    <property type="entry name" value="PRK09257.1"/>
    <property type="match status" value="1"/>
</dbReference>
<protein>
    <submittedName>
        <fullName evidence="8">Aromatic-amino-acid transaminase</fullName>
        <ecNumber evidence="8">2.6.1.57</ecNumber>
    </submittedName>
</protein>
<dbReference type="GO" id="GO:0004838">
    <property type="term" value="F:L-tyrosine-2-oxoglutarate transaminase activity"/>
    <property type="evidence" value="ECO:0007669"/>
    <property type="project" value="TreeGrafter"/>
</dbReference>
<comment type="similarity">
    <text evidence="2">Belongs to the class-I pyridoxal-phosphate-dependent aminotransferase family.</text>
</comment>
<evidence type="ECO:0000256" key="4">
    <source>
        <dbReference type="ARBA" id="ARBA00022576"/>
    </source>
</evidence>
<evidence type="ECO:0000313" key="9">
    <source>
        <dbReference type="Proteomes" id="UP000544872"/>
    </source>
</evidence>
<dbReference type="PANTHER" id="PTHR11879:SF22">
    <property type="entry name" value="ASPARTATE AMINOTRANSFERASE, MITOCHONDRIAL"/>
    <property type="match status" value="1"/>
</dbReference>
<dbReference type="InterPro" id="IPR015422">
    <property type="entry name" value="PyrdxlP-dep_Trfase_small"/>
</dbReference>
<organism evidence="8 9">
    <name type="scientific">Novispirillum itersonii</name>
    <name type="common">Aquaspirillum itersonii</name>
    <dbReference type="NCBI Taxonomy" id="189"/>
    <lineage>
        <taxon>Bacteria</taxon>
        <taxon>Pseudomonadati</taxon>
        <taxon>Pseudomonadota</taxon>
        <taxon>Alphaproteobacteria</taxon>
        <taxon>Rhodospirillales</taxon>
        <taxon>Novispirillaceae</taxon>
        <taxon>Novispirillum</taxon>
    </lineage>
</organism>
<evidence type="ECO:0000256" key="6">
    <source>
        <dbReference type="ARBA" id="ARBA00022898"/>
    </source>
</evidence>
<dbReference type="Gene3D" id="3.90.1150.10">
    <property type="entry name" value="Aspartate Aminotransferase, domain 1"/>
    <property type="match status" value="1"/>
</dbReference>
<dbReference type="EC" id="2.6.1.57" evidence="8"/>
<keyword evidence="6" id="KW-0663">Pyridoxal phosphate</keyword>